<dbReference type="NCBIfam" id="NF001070">
    <property type="entry name" value="PRK00118.1-6"/>
    <property type="match status" value="1"/>
</dbReference>
<evidence type="ECO:0000256" key="1">
    <source>
        <dbReference type="ARBA" id="ARBA00008720"/>
    </source>
</evidence>
<dbReference type="InterPro" id="IPR013324">
    <property type="entry name" value="RNA_pol_sigma_r3/r4-like"/>
</dbReference>
<dbReference type="Proteomes" id="UP000639396">
    <property type="component" value="Unassembled WGS sequence"/>
</dbReference>
<dbReference type="PANTHER" id="PTHR40083">
    <property type="entry name" value="UPF0122 PROTEIN CBO2450/CLC_2298"/>
    <property type="match status" value="1"/>
</dbReference>
<dbReference type="GO" id="GO:0003677">
    <property type="term" value="F:DNA binding"/>
    <property type="evidence" value="ECO:0007669"/>
    <property type="project" value="UniProtKB-KW"/>
</dbReference>
<dbReference type="AlphaFoldDB" id="A0A927C7C5"/>
<dbReference type="NCBIfam" id="NF045758">
    <property type="entry name" value="YlxM"/>
    <property type="match status" value="1"/>
</dbReference>
<proteinExistence type="inferred from homology"/>
<evidence type="ECO:0000256" key="3">
    <source>
        <dbReference type="HAMAP-Rule" id="MF_00245"/>
    </source>
</evidence>
<feature type="coiled-coil region" evidence="4">
    <location>
        <begin position="53"/>
        <end position="80"/>
    </location>
</feature>
<keyword evidence="5" id="KW-0238">DNA-binding</keyword>
<dbReference type="RefSeq" id="WP_190927858.1">
    <property type="nucleotide sequence ID" value="NZ_JACXJA010000014.1"/>
</dbReference>
<comment type="function">
    <text evidence="2 3">Might take part in the signal recognition particle (SRP) pathway. This is inferred from the conservation of its genetic proximity to ftsY/ffh. May be a regulatory protein.</text>
</comment>
<dbReference type="Pfam" id="PF04297">
    <property type="entry name" value="UPF0122"/>
    <property type="match status" value="1"/>
</dbReference>
<organism evidence="5 6">
    <name type="scientific">Paenibacillus oceani</name>
    <dbReference type="NCBI Taxonomy" id="2772510"/>
    <lineage>
        <taxon>Bacteria</taxon>
        <taxon>Bacillati</taxon>
        <taxon>Bacillota</taxon>
        <taxon>Bacilli</taxon>
        <taxon>Bacillales</taxon>
        <taxon>Paenibacillaceae</taxon>
        <taxon>Paenibacillus</taxon>
    </lineage>
</organism>
<dbReference type="SUPFAM" id="SSF88659">
    <property type="entry name" value="Sigma3 and sigma4 domains of RNA polymerase sigma factors"/>
    <property type="match status" value="1"/>
</dbReference>
<evidence type="ECO:0000313" key="5">
    <source>
        <dbReference type="EMBL" id="MBD2862723.1"/>
    </source>
</evidence>
<evidence type="ECO:0000256" key="2">
    <source>
        <dbReference type="ARBA" id="ARBA00024764"/>
    </source>
</evidence>
<gene>
    <name evidence="5" type="ORF">IDH45_12090</name>
</gene>
<dbReference type="InterPro" id="IPR036388">
    <property type="entry name" value="WH-like_DNA-bd_sf"/>
</dbReference>
<dbReference type="InterPro" id="IPR007394">
    <property type="entry name" value="UPF0122"/>
</dbReference>
<comment type="similarity">
    <text evidence="1 3">Belongs to the UPF0122 family.</text>
</comment>
<sequence>MTSEEALSKTNRINMLFDIYGPLLTGKQSTFLGLYFHDDYSLGEIAEEYEISRQAVYEHIKRAEQALEDYEAKLGLLRKHEERRQVAERIEALFAGETSALPGELKELVRKLYNID</sequence>
<keyword evidence="6" id="KW-1185">Reference proteome</keyword>
<evidence type="ECO:0000313" key="6">
    <source>
        <dbReference type="Proteomes" id="UP000639396"/>
    </source>
</evidence>
<comment type="caution">
    <text evidence="5">The sequence shown here is derived from an EMBL/GenBank/DDBJ whole genome shotgun (WGS) entry which is preliminary data.</text>
</comment>
<dbReference type="Gene3D" id="1.10.10.10">
    <property type="entry name" value="Winged helix-like DNA-binding domain superfamily/Winged helix DNA-binding domain"/>
    <property type="match status" value="1"/>
</dbReference>
<protein>
    <recommendedName>
        <fullName evidence="3">UPF0122 protein IDH45_12090</fullName>
    </recommendedName>
</protein>
<dbReference type="InterPro" id="IPR054831">
    <property type="entry name" value="UPF0122_fam_protein"/>
</dbReference>
<dbReference type="HAMAP" id="MF_00245">
    <property type="entry name" value="UPF0122"/>
    <property type="match status" value="1"/>
</dbReference>
<dbReference type="PANTHER" id="PTHR40083:SF1">
    <property type="entry name" value="UPF0122 PROTEIN YLXM"/>
    <property type="match status" value="1"/>
</dbReference>
<evidence type="ECO:0000256" key="4">
    <source>
        <dbReference type="SAM" id="Coils"/>
    </source>
</evidence>
<accession>A0A927C7C5</accession>
<keyword evidence="4" id="KW-0175">Coiled coil</keyword>
<name>A0A927C7C5_9BACL</name>
<dbReference type="EMBL" id="JACXJA010000014">
    <property type="protein sequence ID" value="MBD2862723.1"/>
    <property type="molecule type" value="Genomic_DNA"/>
</dbReference>
<reference evidence="5" key="1">
    <citation type="submission" date="2020-09" db="EMBL/GenBank/DDBJ databases">
        <title>A novel bacterium of genus Paenibacillus, isolated from South China Sea.</title>
        <authorList>
            <person name="Huang H."/>
            <person name="Mo K."/>
            <person name="Hu Y."/>
        </authorList>
    </citation>
    <scope>NUCLEOTIDE SEQUENCE</scope>
    <source>
        <strain evidence="5">IB182363</strain>
    </source>
</reference>